<dbReference type="InterPro" id="IPR011766">
    <property type="entry name" value="TPP_enzyme_TPP-bd"/>
</dbReference>
<accession>A0ABP9NFZ6</accession>
<evidence type="ECO:0000256" key="3">
    <source>
        <dbReference type="RuleBase" id="RU362132"/>
    </source>
</evidence>
<evidence type="ECO:0000256" key="1">
    <source>
        <dbReference type="ARBA" id="ARBA00007812"/>
    </source>
</evidence>
<dbReference type="InterPro" id="IPR012000">
    <property type="entry name" value="Thiamin_PyroP_enz_cen_dom"/>
</dbReference>
<dbReference type="CDD" id="cd02014">
    <property type="entry name" value="TPP_POX"/>
    <property type="match status" value="1"/>
</dbReference>
<dbReference type="CDD" id="cd07039">
    <property type="entry name" value="TPP_PYR_POX"/>
    <property type="match status" value="1"/>
</dbReference>
<keyword evidence="8" id="KW-1185">Reference proteome</keyword>
<dbReference type="InterPro" id="IPR029035">
    <property type="entry name" value="DHS-like_NAD/FAD-binding_dom"/>
</dbReference>
<feature type="domain" description="Thiamine pyrophosphate enzyme N-terminal TPP-binding" evidence="6">
    <location>
        <begin position="7"/>
        <end position="122"/>
    </location>
</feature>
<sequence>MHVADSVGDYVLRRLREWGVEEVFAYPGDGINGLVTAFGKAEDRPRFIQSRHEEMSAFEAVGYAKFSGKVGVCMATSGPGAIHLLNGLYDAKLDHVPVVAIVGQTERSAMGGSYQQEVDLQALFKDVASEYLVEVNVSEQLPNALDRAFRTALSRRAPTALIIPSDLQTEPYTPPQHAFKQVPSSEPGLVAPTLVPAEAELVRAAEVLNAGHKVAILVGQGARGAAAEVEQVADVLGAGVAKALLGKDVLSDELSFVTGSIGLLGTRPSYELMRDCDTLLIVGSSFPYSQFLPEFGQARAVQIDIDGTMIGMRYPTEVNLVGDSGATLRALLPLLAGPTDRAWREKVEENVAGWWETMRREAMVDADPVNPMRIVWELSERIPHNAIVTSDSGSAANWYARHLRIRGDIRSSLSGTLATMGPAVPYAIGAKFAHPDRPAIALTGDGAMQMNGLAELLTIARYADRWSDRRCIVCVLHNNDLNQVTWELRAMGGAPKFEESQVLPDVSYADFARGLGLEAITVTSPDELGPAWDRVLAADRPSVLDVHCDPEVPPIPPHATFEQAKSAAQAVLKGDPDAFHLVAEGIKTKLQEVVPGRGR</sequence>
<evidence type="ECO:0000259" key="6">
    <source>
        <dbReference type="Pfam" id="PF02776"/>
    </source>
</evidence>
<dbReference type="Proteomes" id="UP001500804">
    <property type="component" value="Unassembled WGS sequence"/>
</dbReference>
<reference evidence="8" key="1">
    <citation type="journal article" date="2019" name="Int. J. Syst. Evol. Microbiol.">
        <title>The Global Catalogue of Microorganisms (GCM) 10K type strain sequencing project: providing services to taxonomists for standard genome sequencing and annotation.</title>
        <authorList>
            <consortium name="The Broad Institute Genomics Platform"/>
            <consortium name="The Broad Institute Genome Sequencing Center for Infectious Disease"/>
            <person name="Wu L."/>
            <person name="Ma J."/>
        </authorList>
    </citation>
    <scope>NUCLEOTIDE SEQUENCE [LARGE SCALE GENOMIC DNA]</scope>
    <source>
        <strain evidence="8">JCM 18302</strain>
    </source>
</reference>
<name>A0ABP9NFZ6_9PSEU</name>
<comment type="similarity">
    <text evidence="1 3">Belongs to the TPP enzyme family.</text>
</comment>
<dbReference type="Pfam" id="PF02775">
    <property type="entry name" value="TPP_enzyme_C"/>
    <property type="match status" value="1"/>
</dbReference>
<feature type="domain" description="Thiamine pyrophosphate enzyme central" evidence="4">
    <location>
        <begin position="203"/>
        <end position="331"/>
    </location>
</feature>
<dbReference type="PANTHER" id="PTHR42981">
    <property type="entry name" value="PYRUVATE DEHYDROGENASE [UBIQUINONE]"/>
    <property type="match status" value="1"/>
</dbReference>
<gene>
    <name evidence="7" type="ORF">GCM10023320_16260</name>
</gene>
<keyword evidence="2 3" id="KW-0786">Thiamine pyrophosphate</keyword>
<dbReference type="NCBIfam" id="NF006129">
    <property type="entry name" value="PRK08273.1"/>
    <property type="match status" value="1"/>
</dbReference>
<dbReference type="InterPro" id="IPR047211">
    <property type="entry name" value="POXB-like"/>
</dbReference>
<dbReference type="InterPro" id="IPR029061">
    <property type="entry name" value="THDP-binding"/>
</dbReference>
<dbReference type="Pfam" id="PF02776">
    <property type="entry name" value="TPP_enzyme_N"/>
    <property type="match status" value="1"/>
</dbReference>
<dbReference type="SUPFAM" id="SSF52518">
    <property type="entry name" value="Thiamin diphosphate-binding fold (THDP-binding)"/>
    <property type="match status" value="2"/>
</dbReference>
<evidence type="ECO:0000313" key="8">
    <source>
        <dbReference type="Proteomes" id="UP001500804"/>
    </source>
</evidence>
<dbReference type="PANTHER" id="PTHR42981:SF2">
    <property type="entry name" value="PYRUVATE DEHYDROGENASE [UBIQUINONE]"/>
    <property type="match status" value="1"/>
</dbReference>
<protein>
    <submittedName>
        <fullName evidence="7">Thiamine pyrophosphate-requiring protein</fullName>
    </submittedName>
</protein>
<evidence type="ECO:0000259" key="5">
    <source>
        <dbReference type="Pfam" id="PF02775"/>
    </source>
</evidence>
<dbReference type="EMBL" id="BAABJO010000005">
    <property type="protein sequence ID" value="GAA5116264.1"/>
    <property type="molecule type" value="Genomic_DNA"/>
</dbReference>
<dbReference type="InterPro" id="IPR047210">
    <property type="entry name" value="TPP_PYR_POXB-like"/>
</dbReference>
<comment type="caution">
    <text evidence="7">The sequence shown here is derived from an EMBL/GenBank/DDBJ whole genome shotgun (WGS) entry which is preliminary data.</text>
</comment>
<dbReference type="InterPro" id="IPR047212">
    <property type="entry name" value="TPP_POXB-like"/>
</dbReference>
<dbReference type="Gene3D" id="3.40.50.1220">
    <property type="entry name" value="TPP-binding domain"/>
    <property type="match status" value="1"/>
</dbReference>
<dbReference type="Gene3D" id="3.40.50.970">
    <property type="match status" value="2"/>
</dbReference>
<proteinExistence type="inferred from homology"/>
<feature type="domain" description="Thiamine pyrophosphate enzyme TPP-binding" evidence="5">
    <location>
        <begin position="391"/>
        <end position="546"/>
    </location>
</feature>
<dbReference type="InterPro" id="IPR012001">
    <property type="entry name" value="Thiamin_PyroP_enz_TPP-bd_dom"/>
</dbReference>
<dbReference type="Pfam" id="PF00205">
    <property type="entry name" value="TPP_enzyme_M"/>
    <property type="match status" value="1"/>
</dbReference>
<dbReference type="SUPFAM" id="SSF52467">
    <property type="entry name" value="DHS-like NAD/FAD-binding domain"/>
    <property type="match status" value="1"/>
</dbReference>
<dbReference type="PROSITE" id="PS00187">
    <property type="entry name" value="TPP_ENZYMES"/>
    <property type="match status" value="1"/>
</dbReference>
<evidence type="ECO:0000256" key="2">
    <source>
        <dbReference type="ARBA" id="ARBA00023052"/>
    </source>
</evidence>
<dbReference type="InterPro" id="IPR000399">
    <property type="entry name" value="TPP-bd_CS"/>
</dbReference>
<evidence type="ECO:0000259" key="4">
    <source>
        <dbReference type="Pfam" id="PF00205"/>
    </source>
</evidence>
<evidence type="ECO:0000313" key="7">
    <source>
        <dbReference type="EMBL" id="GAA5116264.1"/>
    </source>
</evidence>
<organism evidence="7 8">
    <name type="scientific">Pseudonocardia adelaidensis</name>
    <dbReference type="NCBI Taxonomy" id="648754"/>
    <lineage>
        <taxon>Bacteria</taxon>
        <taxon>Bacillati</taxon>
        <taxon>Actinomycetota</taxon>
        <taxon>Actinomycetes</taxon>
        <taxon>Pseudonocardiales</taxon>
        <taxon>Pseudonocardiaceae</taxon>
        <taxon>Pseudonocardia</taxon>
    </lineage>
</organism>